<keyword evidence="8" id="KW-0732">Signal</keyword>
<keyword evidence="10" id="KW-1185">Reference proteome</keyword>
<reference evidence="9 10" key="1">
    <citation type="submission" date="2021-04" db="EMBL/GenBank/DDBJ databases">
        <title>Metabacillus sp. strain KIGAM252 whole genome sequence.</title>
        <authorList>
            <person name="Seo M.-J."/>
            <person name="Cho E.-S."/>
            <person name="Hwang C.Y."/>
            <person name="Yoon D.J."/>
        </authorList>
    </citation>
    <scope>NUCLEOTIDE SEQUENCE [LARGE SCALE GENOMIC DNA]</scope>
    <source>
        <strain evidence="9 10">KIGAM252</strain>
    </source>
</reference>
<feature type="compositionally biased region" description="Basic and acidic residues" evidence="6">
    <location>
        <begin position="42"/>
        <end position="55"/>
    </location>
</feature>
<keyword evidence="5 7" id="KW-0472">Membrane</keyword>
<evidence type="ECO:0000256" key="3">
    <source>
        <dbReference type="ARBA" id="ARBA00022692"/>
    </source>
</evidence>
<dbReference type="InterPro" id="IPR022781">
    <property type="entry name" value="Flagellar_biosynth_FliO"/>
</dbReference>
<proteinExistence type="predicted"/>
<evidence type="ECO:0000256" key="5">
    <source>
        <dbReference type="ARBA" id="ARBA00023136"/>
    </source>
</evidence>
<keyword evidence="4 7" id="KW-1133">Transmembrane helix</keyword>
<evidence type="ECO:0000256" key="8">
    <source>
        <dbReference type="SAM" id="SignalP"/>
    </source>
</evidence>
<name>A0ABS5LE30_9BACI</name>
<comment type="caution">
    <text evidence="9">The sequence shown here is derived from an EMBL/GenBank/DDBJ whole genome shotgun (WGS) entry which is preliminary data.</text>
</comment>
<comment type="subcellular location">
    <subcellularLocation>
        <location evidence="1">Cell membrane</location>
    </subcellularLocation>
</comment>
<protein>
    <submittedName>
        <fullName evidence="9">Flagellar biosynthetic protein FliO</fullName>
    </submittedName>
</protein>
<organism evidence="9 10">
    <name type="scientific">Metabacillus flavus</name>
    <dbReference type="NCBI Taxonomy" id="2823519"/>
    <lineage>
        <taxon>Bacteria</taxon>
        <taxon>Bacillati</taxon>
        <taxon>Bacillota</taxon>
        <taxon>Bacilli</taxon>
        <taxon>Bacillales</taxon>
        <taxon>Bacillaceae</taxon>
        <taxon>Metabacillus</taxon>
    </lineage>
</organism>
<feature type="signal peptide" evidence="8">
    <location>
        <begin position="1"/>
        <end position="29"/>
    </location>
</feature>
<feature type="region of interest" description="Disordered" evidence="6">
    <location>
        <begin position="42"/>
        <end position="65"/>
    </location>
</feature>
<evidence type="ECO:0000313" key="10">
    <source>
        <dbReference type="Proteomes" id="UP000682403"/>
    </source>
</evidence>
<keyword evidence="2" id="KW-1003">Cell membrane</keyword>
<accession>A0ABS5LE30</accession>
<evidence type="ECO:0000256" key="7">
    <source>
        <dbReference type="SAM" id="Phobius"/>
    </source>
</evidence>
<evidence type="ECO:0000313" key="9">
    <source>
        <dbReference type="EMBL" id="MBS2968995.1"/>
    </source>
</evidence>
<keyword evidence="9" id="KW-0966">Cell projection</keyword>
<evidence type="ECO:0000256" key="1">
    <source>
        <dbReference type="ARBA" id="ARBA00004236"/>
    </source>
</evidence>
<sequence>MQKKIKLTTAALIFLVAVFSPFHSNTFAAAEKDGTVQDYLQQEEKTADPEKKSEKSVPSPQEENKPGVTGWDFIKMIFATVFVVGLIYILFRIVSSRNKLVKPMTYLQTLGGTSLGQNRSIQLVKAGDEILLIGVGDSIQLLKVIENEDEVERIVRQYEEKGVDLQGAKTLLSKAAHSIGVKAEGKNRSSFKQALQKQLEELGSERKQKEQEWIRKGNGRNE</sequence>
<keyword evidence="9" id="KW-0969">Cilium</keyword>
<keyword evidence="9" id="KW-0282">Flagellum</keyword>
<evidence type="ECO:0000256" key="4">
    <source>
        <dbReference type="ARBA" id="ARBA00022989"/>
    </source>
</evidence>
<keyword evidence="3 7" id="KW-0812">Transmembrane</keyword>
<evidence type="ECO:0000256" key="6">
    <source>
        <dbReference type="SAM" id="MobiDB-lite"/>
    </source>
</evidence>
<evidence type="ECO:0000256" key="2">
    <source>
        <dbReference type="ARBA" id="ARBA00022475"/>
    </source>
</evidence>
<feature type="transmembrane region" description="Helical" evidence="7">
    <location>
        <begin position="73"/>
        <end position="94"/>
    </location>
</feature>
<dbReference type="Proteomes" id="UP000682403">
    <property type="component" value="Unassembled WGS sequence"/>
</dbReference>
<dbReference type="RefSeq" id="WP_211558114.1">
    <property type="nucleotide sequence ID" value="NZ_JAGVRK010000001.1"/>
</dbReference>
<dbReference type="Pfam" id="PF04347">
    <property type="entry name" value="FliO"/>
    <property type="match status" value="1"/>
</dbReference>
<feature type="chain" id="PRO_5046898057" evidence="8">
    <location>
        <begin position="30"/>
        <end position="222"/>
    </location>
</feature>
<dbReference type="EMBL" id="JAGVRK010000001">
    <property type="protein sequence ID" value="MBS2968995.1"/>
    <property type="molecule type" value="Genomic_DNA"/>
</dbReference>
<gene>
    <name evidence="9" type="ORF">J9317_09510</name>
</gene>